<organism evidence="1 2">
    <name type="scientific">Kingella pumchi</name>
    <dbReference type="NCBI Taxonomy" id="2779506"/>
    <lineage>
        <taxon>Bacteria</taxon>
        <taxon>Pseudomonadati</taxon>
        <taxon>Pseudomonadota</taxon>
        <taxon>Betaproteobacteria</taxon>
        <taxon>Neisseriales</taxon>
        <taxon>Neisseriaceae</taxon>
        <taxon>Kingella</taxon>
    </lineage>
</organism>
<dbReference type="InterPro" id="IPR016031">
    <property type="entry name" value="Trp_RNA-bd_attenuator-like_dom"/>
</dbReference>
<gene>
    <name evidence="1" type="ORF">MB824_06595</name>
</gene>
<proteinExistence type="predicted"/>
<sequence>MPRFTITGDNDPFLHVSLARGESISCESGAMVMMEANLDLSGRMQGGFWSALTRRLANGESFFQQHIEAVRGDGDCLLAPTMPGSIEILEVGATQYKISDGAYLAASSGVQVTAQMQSLGSALFARTGGFFIGQSSGSGQLAVNGFGTLFTLEVTADKPVTIDNGHVVAWDSRLNYEPSVTTSRNSGGLLGNLVNSVTSGEGVVLKFSGNGKVILCSRNSDNFGSWIRSLVGPGS</sequence>
<name>A0ABS9NNN5_9NEIS</name>
<protein>
    <submittedName>
        <fullName evidence="1">TIGR00266 family protein</fullName>
    </submittedName>
</protein>
<dbReference type="InterPro" id="IPR002838">
    <property type="entry name" value="AIM24"/>
</dbReference>
<dbReference type="RefSeq" id="WP_238747239.1">
    <property type="nucleotide sequence ID" value="NZ_JAKOOW010000024.1"/>
</dbReference>
<dbReference type="Pfam" id="PF01987">
    <property type="entry name" value="AIM24"/>
    <property type="match status" value="1"/>
</dbReference>
<accession>A0ABS9NNN5</accession>
<dbReference type="PANTHER" id="PTHR43657">
    <property type="entry name" value="TRYPTOPHAN RNA-BINDING ATTENUATOR PROTEIN-LIKE PROTEIN"/>
    <property type="match status" value="1"/>
</dbReference>
<comment type="caution">
    <text evidence="1">The sequence shown here is derived from an EMBL/GenBank/DDBJ whole genome shotgun (WGS) entry which is preliminary data.</text>
</comment>
<dbReference type="InterPro" id="IPR036983">
    <property type="entry name" value="AIM24_sf"/>
</dbReference>
<keyword evidence="2" id="KW-1185">Reference proteome</keyword>
<dbReference type="SUPFAM" id="SSF51219">
    <property type="entry name" value="TRAP-like"/>
    <property type="match status" value="1"/>
</dbReference>
<dbReference type="NCBIfam" id="TIGR00266">
    <property type="entry name" value="TIGR00266 family protein"/>
    <property type="match status" value="1"/>
</dbReference>
<dbReference type="Proteomes" id="UP001298424">
    <property type="component" value="Unassembled WGS sequence"/>
</dbReference>
<dbReference type="EMBL" id="JAKOOW010000024">
    <property type="protein sequence ID" value="MCG6504160.1"/>
    <property type="molecule type" value="Genomic_DNA"/>
</dbReference>
<reference evidence="1 2" key="1">
    <citation type="submission" date="2022-02" db="EMBL/GenBank/DDBJ databases">
        <title>Genome sequence data of Kingella unionensis sp. nov. strain CICC 24913 (CCUG 75125).</title>
        <authorList>
            <person name="Xiao M."/>
        </authorList>
    </citation>
    <scope>NUCLEOTIDE SEQUENCE [LARGE SCALE GENOMIC DNA]</scope>
    <source>
        <strain evidence="1 2">CICC 24913</strain>
    </source>
</reference>
<evidence type="ECO:0000313" key="1">
    <source>
        <dbReference type="EMBL" id="MCG6504160.1"/>
    </source>
</evidence>
<dbReference type="PANTHER" id="PTHR43657:SF1">
    <property type="entry name" value="ALTERED INHERITANCE OF MITOCHONDRIA PROTEIN 24, MITOCHONDRIAL"/>
    <property type="match status" value="1"/>
</dbReference>
<evidence type="ECO:0000313" key="2">
    <source>
        <dbReference type="Proteomes" id="UP001298424"/>
    </source>
</evidence>
<dbReference type="Gene3D" id="3.60.160.10">
    <property type="entry name" value="Mitochondrial biogenesis AIM24"/>
    <property type="match status" value="1"/>
</dbReference>